<evidence type="ECO:0000313" key="1">
    <source>
        <dbReference type="EMBL" id="KRM89832.1"/>
    </source>
</evidence>
<accession>A0A0R2CDQ7</accession>
<dbReference type="PATRIC" id="fig|1423745.4.peg.327"/>
<reference evidence="1 2" key="1">
    <citation type="journal article" date="2015" name="Genome Announc.">
        <title>Expanding the biotechnology potential of lactobacilli through comparative genomics of 213 strains and associated genera.</title>
        <authorList>
            <person name="Sun Z."/>
            <person name="Harris H.M."/>
            <person name="McCann A."/>
            <person name="Guo C."/>
            <person name="Argimon S."/>
            <person name="Zhang W."/>
            <person name="Yang X."/>
            <person name="Jeffery I.B."/>
            <person name="Cooney J.C."/>
            <person name="Kagawa T.F."/>
            <person name="Liu W."/>
            <person name="Song Y."/>
            <person name="Salvetti E."/>
            <person name="Wrobel A."/>
            <person name="Rasinkangas P."/>
            <person name="Parkhill J."/>
            <person name="Rea M.C."/>
            <person name="O'Sullivan O."/>
            <person name="Ritari J."/>
            <person name="Douillard F.P."/>
            <person name="Paul Ross R."/>
            <person name="Yang R."/>
            <person name="Briner A.E."/>
            <person name="Felis G.E."/>
            <person name="de Vos W.M."/>
            <person name="Barrangou R."/>
            <person name="Klaenhammer T.R."/>
            <person name="Caufield P.W."/>
            <person name="Cui Y."/>
            <person name="Zhang H."/>
            <person name="O'Toole P.W."/>
        </authorList>
    </citation>
    <scope>NUCLEOTIDE SEQUENCE [LARGE SCALE GENOMIC DNA]</scope>
    <source>
        <strain evidence="1 2">DSM 22689</strain>
    </source>
</reference>
<sequence length="82" mass="9644">MKEFIKKHYKGLLVTFGLLIFIGGFAVKKNNEDAERKEAIRVEHVKKVEYKIAKDFADHYAGVKKLNLIIILLYQWDMLFSQ</sequence>
<dbReference type="AlphaFoldDB" id="A0A0R2CDQ7"/>
<dbReference type="EMBL" id="AYZI01000012">
    <property type="protein sequence ID" value="KRM89832.1"/>
    <property type="molecule type" value="Genomic_DNA"/>
</dbReference>
<evidence type="ECO:0000313" key="2">
    <source>
        <dbReference type="Proteomes" id="UP000051586"/>
    </source>
</evidence>
<comment type="caution">
    <text evidence="1">The sequence shown here is derived from an EMBL/GenBank/DDBJ whole genome shotgun (WGS) entry which is preliminary data.</text>
</comment>
<name>A0A0R2CDQ7_9LACO</name>
<organism evidence="1 2">
    <name type="scientific">Fructilactobacillus florum DSM 22689 = JCM 16035</name>
    <dbReference type="NCBI Taxonomy" id="1423745"/>
    <lineage>
        <taxon>Bacteria</taxon>
        <taxon>Bacillati</taxon>
        <taxon>Bacillota</taxon>
        <taxon>Bacilli</taxon>
        <taxon>Lactobacillales</taxon>
        <taxon>Lactobacillaceae</taxon>
        <taxon>Fructilactobacillus</taxon>
    </lineage>
</organism>
<dbReference type="Proteomes" id="UP000051586">
    <property type="component" value="Unassembled WGS sequence"/>
</dbReference>
<gene>
    <name evidence="1" type="ORF">FC87_GL000315</name>
</gene>
<dbReference type="RefSeq" id="WP_056961942.1">
    <property type="nucleotide sequence ID" value="NZ_AYZI01000012.1"/>
</dbReference>
<protein>
    <submittedName>
        <fullName evidence="1">Uncharacterized protein</fullName>
    </submittedName>
</protein>
<proteinExistence type="predicted"/>